<keyword evidence="3" id="KW-1185">Reference proteome</keyword>
<proteinExistence type="predicted"/>
<reference evidence="2 3" key="1">
    <citation type="submission" date="2020-04" db="EMBL/GenBank/DDBJ databases">
        <title>Ramlibacter sp. G-1-2-2 isolated from soil.</title>
        <authorList>
            <person name="Dahal R.H."/>
        </authorList>
    </citation>
    <scope>NUCLEOTIDE SEQUENCE [LARGE SCALE GENOMIC DNA]</scope>
    <source>
        <strain evidence="2 3">G-1-2-2</strain>
    </source>
</reference>
<organism evidence="2 3">
    <name type="scientific">Ramlibacter agri</name>
    <dbReference type="NCBI Taxonomy" id="2728837"/>
    <lineage>
        <taxon>Bacteria</taxon>
        <taxon>Pseudomonadati</taxon>
        <taxon>Pseudomonadota</taxon>
        <taxon>Betaproteobacteria</taxon>
        <taxon>Burkholderiales</taxon>
        <taxon>Comamonadaceae</taxon>
        <taxon>Ramlibacter</taxon>
    </lineage>
</organism>
<accession>A0A848HE80</accession>
<evidence type="ECO:0000313" key="2">
    <source>
        <dbReference type="EMBL" id="NML45878.1"/>
    </source>
</evidence>
<dbReference type="EMBL" id="JABBFX010000002">
    <property type="protein sequence ID" value="NML45878.1"/>
    <property type="molecule type" value="Genomic_DNA"/>
</dbReference>
<dbReference type="RefSeq" id="WP_169420187.1">
    <property type="nucleotide sequence ID" value="NZ_JABBFX010000002.1"/>
</dbReference>
<name>A0A848HE80_9BURK</name>
<gene>
    <name evidence="2" type="ORF">HHL11_19170</name>
</gene>
<keyword evidence="1" id="KW-0812">Transmembrane</keyword>
<dbReference type="AlphaFoldDB" id="A0A848HE80"/>
<sequence length="136" mass="15274">MKTNFDLEPGMTTFGGVFYPTGYMVLMFATVEDARAACRRLDEHGLEEEDLSLLRPEEFLRQLHGCHGSDDDDQLPSAGTEADTARRLCHLARQGHHALLVHAPTARQSAHVMEVLKDAPISYGQKYRHLIIEDLT</sequence>
<evidence type="ECO:0000313" key="3">
    <source>
        <dbReference type="Proteomes" id="UP000541185"/>
    </source>
</evidence>
<keyword evidence="1" id="KW-0472">Membrane</keyword>
<evidence type="ECO:0000256" key="1">
    <source>
        <dbReference type="SAM" id="Phobius"/>
    </source>
</evidence>
<keyword evidence="1" id="KW-1133">Transmembrane helix</keyword>
<dbReference type="Proteomes" id="UP000541185">
    <property type="component" value="Unassembled WGS sequence"/>
</dbReference>
<comment type="caution">
    <text evidence="2">The sequence shown here is derived from an EMBL/GenBank/DDBJ whole genome shotgun (WGS) entry which is preliminary data.</text>
</comment>
<feature type="transmembrane region" description="Helical" evidence="1">
    <location>
        <begin position="12"/>
        <end position="31"/>
    </location>
</feature>
<protein>
    <submittedName>
        <fullName evidence="2">RNA-binding protein</fullName>
    </submittedName>
</protein>